<keyword evidence="5 8" id="KW-0862">Zinc</keyword>
<sequence length="378" mass="41118">MARDYYEILGVSRDADKEDIKQAYRRLARKYHPDVNKEPGAEDRFKEINRAYEVLSEPDVRERYNRFGEAGVSGAAAGGGFQDMSDMSGFADIFESIFSGFAGGGMGGQTQQRRRSGPVRGDDLRLDLKLDFREAVFGGEKEIRISHLEVCDVCGGSGAKAGTRPRTCATCGGSGQVRRVTRTPFGSFTQVSSCPTCNGTGMVIEDKCDACDGKGTNQVPKKLKITIPAGVDNGTRLRISQEGDAGQRGGPPGDLYVYLFVNEDEEFQRDGINVLSEIKVSYLQAILGCRLEVETVDGPVELIIPAGTQPNTVMKLENRGVPRLGNPVSRGDHLLTILIDIPTKVTVEERELLEKLAKIKGDRTGKGGLEGFLGNLFK</sequence>
<evidence type="ECO:0000256" key="9">
    <source>
        <dbReference type="PROSITE-ProRule" id="PRU00546"/>
    </source>
</evidence>
<dbReference type="SUPFAM" id="SSF49493">
    <property type="entry name" value="HSP40/DnaJ peptide-binding domain"/>
    <property type="match status" value="2"/>
</dbReference>
<dbReference type="NCBIfam" id="NF010886">
    <property type="entry name" value="PRK14293.1"/>
    <property type="match status" value="1"/>
</dbReference>
<dbReference type="InterPro" id="IPR036410">
    <property type="entry name" value="HSP_DnaJ_Cys-rich_dom_sf"/>
</dbReference>
<dbReference type="Gene3D" id="2.60.260.20">
    <property type="entry name" value="Urease metallochaperone UreE, N-terminal domain"/>
    <property type="match status" value="2"/>
</dbReference>
<dbReference type="NCBIfam" id="NF008035">
    <property type="entry name" value="PRK10767.1"/>
    <property type="match status" value="1"/>
</dbReference>
<evidence type="ECO:0000256" key="6">
    <source>
        <dbReference type="ARBA" id="ARBA00023016"/>
    </source>
</evidence>
<keyword evidence="1 8" id="KW-0235">DNA replication</keyword>
<dbReference type="Proteomes" id="UP001302120">
    <property type="component" value="Unassembled WGS sequence"/>
</dbReference>
<evidence type="ECO:0000256" key="7">
    <source>
        <dbReference type="ARBA" id="ARBA00023186"/>
    </source>
</evidence>
<dbReference type="EMBL" id="JAYGHG010000011">
    <property type="protein sequence ID" value="MEA5581517.1"/>
    <property type="molecule type" value="Genomic_DNA"/>
</dbReference>
<keyword evidence="6 8" id="KW-0346">Stress response</keyword>
<evidence type="ECO:0000256" key="8">
    <source>
        <dbReference type="HAMAP-Rule" id="MF_01152"/>
    </source>
</evidence>
<feature type="binding site" evidence="8">
    <location>
        <position position="211"/>
    </location>
    <ligand>
        <name>Zn(2+)</name>
        <dbReference type="ChEBI" id="CHEBI:29105"/>
        <label>1</label>
    </ligand>
</feature>
<feature type="binding site" evidence="8">
    <location>
        <position position="171"/>
    </location>
    <ligand>
        <name>Zn(2+)</name>
        <dbReference type="ChEBI" id="CHEBI:29105"/>
        <label>2</label>
    </ligand>
</feature>
<comment type="similarity">
    <text evidence="8">Belongs to the DnaJ family.</text>
</comment>
<dbReference type="CDD" id="cd10747">
    <property type="entry name" value="DnaJ_C"/>
    <property type="match status" value="1"/>
</dbReference>
<dbReference type="InterPro" id="IPR001623">
    <property type="entry name" value="DnaJ_domain"/>
</dbReference>
<feature type="binding site" evidence="8">
    <location>
        <position position="151"/>
    </location>
    <ligand>
        <name>Zn(2+)</name>
        <dbReference type="ChEBI" id="CHEBI:29105"/>
        <label>1</label>
    </ligand>
</feature>
<feature type="binding site" evidence="8">
    <location>
        <position position="194"/>
    </location>
    <ligand>
        <name>Zn(2+)</name>
        <dbReference type="ChEBI" id="CHEBI:29105"/>
        <label>2</label>
    </ligand>
</feature>
<reference evidence="12 13" key="1">
    <citation type="submission" date="2023-12" db="EMBL/GenBank/DDBJ databases">
        <title>Baltic Sea Cyanobacteria.</title>
        <authorList>
            <person name="Delbaje E."/>
            <person name="Fewer D.P."/>
            <person name="Shishido T.K."/>
        </authorList>
    </citation>
    <scope>NUCLEOTIDE SEQUENCE [LARGE SCALE GENOMIC DNA]</scope>
    <source>
        <strain evidence="12 13">UHCC-0300</strain>
    </source>
</reference>
<keyword evidence="2 8" id="KW-0479">Metal-binding</keyword>
<comment type="cofactor">
    <cofactor evidence="8">
        <name>Zn(2+)</name>
        <dbReference type="ChEBI" id="CHEBI:29105"/>
    </cofactor>
    <text evidence="8">Binds 2 Zn(2+) ions per monomer.</text>
</comment>
<gene>
    <name evidence="8 12" type="primary">dnaJ</name>
    <name evidence="12" type="ORF">VB620_09210</name>
</gene>
<dbReference type="PANTHER" id="PTHR43096:SF10">
    <property type="entry name" value="CHAPERONE PROTEIN DNAJ A6, CHLOROPLASTIC"/>
    <property type="match status" value="1"/>
</dbReference>
<dbReference type="InterPro" id="IPR008971">
    <property type="entry name" value="HSP40/DnaJ_pept-bd"/>
</dbReference>
<evidence type="ECO:0000259" key="11">
    <source>
        <dbReference type="PROSITE" id="PS51188"/>
    </source>
</evidence>
<dbReference type="PRINTS" id="PR00625">
    <property type="entry name" value="JDOMAIN"/>
</dbReference>
<comment type="subunit">
    <text evidence="8">Homodimer.</text>
</comment>
<keyword evidence="4 8" id="KW-0863">Zinc-finger</keyword>
<dbReference type="SMART" id="SM00271">
    <property type="entry name" value="DnaJ"/>
    <property type="match status" value="1"/>
</dbReference>
<feature type="binding site" evidence="8">
    <location>
        <position position="197"/>
    </location>
    <ligand>
        <name>Zn(2+)</name>
        <dbReference type="ChEBI" id="CHEBI:29105"/>
        <label>2</label>
    </ligand>
</feature>
<dbReference type="PANTHER" id="PTHR43096">
    <property type="entry name" value="DNAJ HOMOLOG 1, MITOCHONDRIAL-RELATED"/>
    <property type="match status" value="1"/>
</dbReference>
<evidence type="ECO:0000256" key="5">
    <source>
        <dbReference type="ARBA" id="ARBA00022833"/>
    </source>
</evidence>
<dbReference type="CDD" id="cd06257">
    <property type="entry name" value="DnaJ"/>
    <property type="match status" value="1"/>
</dbReference>
<dbReference type="SUPFAM" id="SSF46565">
    <property type="entry name" value="Chaperone J-domain"/>
    <property type="match status" value="1"/>
</dbReference>
<feature type="binding site" evidence="8">
    <location>
        <position position="154"/>
    </location>
    <ligand>
        <name>Zn(2+)</name>
        <dbReference type="ChEBI" id="CHEBI:29105"/>
        <label>1</label>
    </ligand>
</feature>
<dbReference type="RefSeq" id="WP_323195851.1">
    <property type="nucleotide sequence ID" value="NZ_JAYGHG010000011.1"/>
</dbReference>
<dbReference type="CDD" id="cd10719">
    <property type="entry name" value="DnaJ_zf"/>
    <property type="match status" value="1"/>
</dbReference>
<evidence type="ECO:0000313" key="12">
    <source>
        <dbReference type="EMBL" id="MEA5581517.1"/>
    </source>
</evidence>
<dbReference type="Pfam" id="PF01556">
    <property type="entry name" value="DnaJ_C"/>
    <property type="match status" value="1"/>
</dbReference>
<proteinExistence type="inferred from homology"/>
<protein>
    <recommendedName>
        <fullName evidence="8">Chaperone protein DnaJ</fullName>
    </recommendedName>
</protein>
<evidence type="ECO:0000256" key="2">
    <source>
        <dbReference type="ARBA" id="ARBA00022723"/>
    </source>
</evidence>
<dbReference type="HAMAP" id="MF_01152">
    <property type="entry name" value="DnaJ"/>
    <property type="match status" value="1"/>
</dbReference>
<feature type="repeat" description="CXXCXGXG motif" evidence="8">
    <location>
        <begin position="208"/>
        <end position="215"/>
    </location>
</feature>
<dbReference type="InterPro" id="IPR002939">
    <property type="entry name" value="DnaJ_C"/>
</dbReference>
<dbReference type="InterPro" id="IPR036869">
    <property type="entry name" value="J_dom_sf"/>
</dbReference>
<dbReference type="PROSITE" id="PS50076">
    <property type="entry name" value="DNAJ_2"/>
    <property type="match status" value="1"/>
</dbReference>
<name>A0ABU5UDC3_9CYAN</name>
<feature type="repeat" description="CXXCXGXG motif" evidence="8">
    <location>
        <begin position="151"/>
        <end position="158"/>
    </location>
</feature>
<comment type="function">
    <text evidence="8">Participates actively in the response to hyperosmotic and heat shock by preventing the aggregation of stress-denatured proteins and by disaggregating proteins, also in an autonomous, DnaK-independent fashion. Unfolded proteins bind initially to DnaJ; upon interaction with the DnaJ-bound protein, DnaK hydrolyzes its bound ATP, resulting in the formation of a stable complex. GrpE releases ADP from DnaK; ATP binding to DnaK triggers the release of the substrate protein, thus completing the reaction cycle. Several rounds of ATP-dependent interactions between DnaJ, DnaK and GrpE are required for fully efficient folding. Also involved, together with DnaK and GrpE, in the DNA replication of plasmids through activation of initiation proteins.</text>
</comment>
<organism evidence="12 13">
    <name type="scientific">Nodularia harveyana UHCC-0300</name>
    <dbReference type="NCBI Taxonomy" id="2974287"/>
    <lineage>
        <taxon>Bacteria</taxon>
        <taxon>Bacillati</taxon>
        <taxon>Cyanobacteriota</taxon>
        <taxon>Cyanophyceae</taxon>
        <taxon>Nostocales</taxon>
        <taxon>Nodulariaceae</taxon>
        <taxon>Nodularia</taxon>
    </lineage>
</organism>
<dbReference type="Pfam" id="PF00226">
    <property type="entry name" value="DnaJ"/>
    <property type="match status" value="1"/>
</dbReference>
<accession>A0ABU5UDC3</accession>
<dbReference type="InterPro" id="IPR012724">
    <property type="entry name" value="DnaJ"/>
</dbReference>
<evidence type="ECO:0000256" key="4">
    <source>
        <dbReference type="ARBA" id="ARBA00022771"/>
    </source>
</evidence>
<dbReference type="InterPro" id="IPR001305">
    <property type="entry name" value="HSP_DnaJ_Cys-rich_dom"/>
</dbReference>
<keyword evidence="3 8" id="KW-0677">Repeat</keyword>
<comment type="subcellular location">
    <subcellularLocation>
        <location evidence="8">Cytoplasm</location>
    </subcellularLocation>
</comment>
<feature type="domain" description="J" evidence="10">
    <location>
        <begin position="4"/>
        <end position="68"/>
    </location>
</feature>
<dbReference type="Gene3D" id="2.10.230.10">
    <property type="entry name" value="Heat shock protein DnaJ, cysteine-rich domain"/>
    <property type="match status" value="1"/>
</dbReference>
<evidence type="ECO:0000256" key="3">
    <source>
        <dbReference type="ARBA" id="ARBA00022737"/>
    </source>
</evidence>
<evidence type="ECO:0000313" key="13">
    <source>
        <dbReference type="Proteomes" id="UP001302120"/>
    </source>
</evidence>
<feature type="repeat" description="CXXCXGXG motif" evidence="8">
    <location>
        <begin position="168"/>
        <end position="175"/>
    </location>
</feature>
<keyword evidence="13" id="KW-1185">Reference proteome</keyword>
<dbReference type="SUPFAM" id="SSF57938">
    <property type="entry name" value="DnaJ/Hsp40 cysteine-rich domain"/>
    <property type="match status" value="1"/>
</dbReference>
<dbReference type="Gene3D" id="1.10.287.110">
    <property type="entry name" value="DnaJ domain"/>
    <property type="match status" value="1"/>
</dbReference>
<comment type="caution">
    <text evidence="12">The sequence shown here is derived from an EMBL/GenBank/DDBJ whole genome shotgun (WGS) entry which is preliminary data.</text>
</comment>
<keyword evidence="8" id="KW-0963">Cytoplasm</keyword>
<evidence type="ECO:0000259" key="10">
    <source>
        <dbReference type="PROSITE" id="PS50076"/>
    </source>
</evidence>
<feature type="zinc finger region" description="CR-type" evidence="9">
    <location>
        <begin position="138"/>
        <end position="220"/>
    </location>
</feature>
<evidence type="ECO:0000256" key="1">
    <source>
        <dbReference type="ARBA" id="ARBA00022705"/>
    </source>
</evidence>
<keyword evidence="7 8" id="KW-0143">Chaperone</keyword>
<feature type="binding site" evidence="8">
    <location>
        <position position="208"/>
    </location>
    <ligand>
        <name>Zn(2+)</name>
        <dbReference type="ChEBI" id="CHEBI:29105"/>
        <label>1</label>
    </ligand>
</feature>
<feature type="repeat" description="CXXCXGXG motif" evidence="8">
    <location>
        <begin position="194"/>
        <end position="201"/>
    </location>
</feature>
<dbReference type="NCBIfam" id="TIGR02349">
    <property type="entry name" value="DnaJ_bact"/>
    <property type="match status" value="1"/>
</dbReference>
<comment type="domain">
    <text evidence="8">The J domain is necessary and sufficient to stimulate DnaK ATPase activity. Zinc center 1 plays an important role in the autonomous, DnaK-independent chaperone activity of DnaJ. Zinc center 2 is essential for interaction with DnaK and for DnaJ activity.</text>
</comment>
<dbReference type="Pfam" id="PF00684">
    <property type="entry name" value="DnaJ_CXXCXGXG"/>
    <property type="match status" value="1"/>
</dbReference>
<dbReference type="PROSITE" id="PS51188">
    <property type="entry name" value="ZF_CR"/>
    <property type="match status" value="1"/>
</dbReference>
<feature type="domain" description="CR-type" evidence="11">
    <location>
        <begin position="138"/>
        <end position="220"/>
    </location>
</feature>
<feature type="binding site" evidence="8">
    <location>
        <position position="168"/>
    </location>
    <ligand>
        <name>Zn(2+)</name>
        <dbReference type="ChEBI" id="CHEBI:29105"/>
        <label>2</label>
    </ligand>
</feature>